<dbReference type="RefSeq" id="XP_018132630.1">
    <property type="nucleotide sequence ID" value="XM_018271907.1"/>
</dbReference>
<feature type="transmembrane region" description="Helical" evidence="2">
    <location>
        <begin position="392"/>
        <end position="409"/>
    </location>
</feature>
<reference evidence="4" key="2">
    <citation type="journal article" date="2018" name="Nat. Commun.">
        <title>Extreme sensitivity to ultraviolet light in the fungal pathogen causing white-nose syndrome of bats.</title>
        <authorList>
            <person name="Palmer J.M."/>
            <person name="Drees K.P."/>
            <person name="Foster J.T."/>
            <person name="Lindner D.L."/>
        </authorList>
    </citation>
    <scope>NUCLEOTIDE SEQUENCE [LARGE SCALE GENOMIC DNA]</scope>
    <source>
        <strain evidence="4">UAMH 10579</strain>
    </source>
</reference>
<reference evidence="3 4" key="1">
    <citation type="submission" date="2016-03" db="EMBL/GenBank/DDBJ databases">
        <title>Comparative genomics of Pseudogymnoascus destructans, the fungus causing white-nose syndrome of bats.</title>
        <authorList>
            <person name="Palmer J.M."/>
            <person name="Drees K.P."/>
            <person name="Foster J.T."/>
            <person name="Lindner D.L."/>
        </authorList>
    </citation>
    <scope>NUCLEOTIDE SEQUENCE [LARGE SCALE GENOMIC DNA]</scope>
    <source>
        <strain evidence="3 4">UAMH 10579</strain>
    </source>
</reference>
<dbReference type="OrthoDB" id="191995at2759"/>
<evidence type="ECO:0008006" key="5">
    <source>
        <dbReference type="Google" id="ProtNLM"/>
    </source>
</evidence>
<dbReference type="PANTHER" id="PTHR36840:SF1">
    <property type="entry name" value="BLL5714 PROTEIN"/>
    <property type="match status" value="1"/>
</dbReference>
<keyword evidence="2" id="KW-1133">Transmembrane helix</keyword>
<feature type="transmembrane region" description="Helical" evidence="2">
    <location>
        <begin position="415"/>
        <end position="433"/>
    </location>
</feature>
<feature type="transmembrane region" description="Helical" evidence="2">
    <location>
        <begin position="120"/>
        <end position="137"/>
    </location>
</feature>
<dbReference type="Proteomes" id="UP000091956">
    <property type="component" value="Unassembled WGS sequence"/>
</dbReference>
<dbReference type="InterPro" id="IPR010640">
    <property type="entry name" value="Low_temperature_requirement_A"/>
</dbReference>
<evidence type="ECO:0000313" key="4">
    <source>
        <dbReference type="Proteomes" id="UP000091956"/>
    </source>
</evidence>
<feature type="transmembrane region" description="Helical" evidence="2">
    <location>
        <begin position="312"/>
        <end position="334"/>
    </location>
</feature>
<keyword evidence="2" id="KW-0812">Transmembrane</keyword>
<gene>
    <name evidence="3" type="ORF">VE01_02397</name>
</gene>
<dbReference type="GeneID" id="28835783"/>
<feature type="transmembrane region" description="Helical" evidence="2">
    <location>
        <begin position="253"/>
        <end position="275"/>
    </location>
</feature>
<evidence type="ECO:0000313" key="3">
    <source>
        <dbReference type="EMBL" id="OBT98897.1"/>
    </source>
</evidence>
<keyword evidence="4" id="KW-1185">Reference proteome</keyword>
<organism evidence="3 4">
    <name type="scientific">Pseudogymnoascus verrucosus</name>
    <dbReference type="NCBI Taxonomy" id="342668"/>
    <lineage>
        <taxon>Eukaryota</taxon>
        <taxon>Fungi</taxon>
        <taxon>Dikarya</taxon>
        <taxon>Ascomycota</taxon>
        <taxon>Pezizomycotina</taxon>
        <taxon>Leotiomycetes</taxon>
        <taxon>Thelebolales</taxon>
        <taxon>Thelebolaceae</taxon>
        <taxon>Pseudogymnoascus</taxon>
    </lineage>
</organism>
<name>A0A1B8GSU4_9PEZI</name>
<protein>
    <recommendedName>
        <fullName evidence="5">Low temperature requirement protein A</fullName>
    </recommendedName>
</protein>
<keyword evidence="2" id="KW-0472">Membrane</keyword>
<dbReference type="EMBL" id="KV460214">
    <property type="protein sequence ID" value="OBT98897.1"/>
    <property type="molecule type" value="Genomic_DNA"/>
</dbReference>
<dbReference type="Pfam" id="PF06772">
    <property type="entry name" value="LtrA"/>
    <property type="match status" value="1"/>
</dbReference>
<feature type="compositionally biased region" description="Low complexity" evidence="1">
    <location>
        <begin position="15"/>
        <end position="28"/>
    </location>
</feature>
<evidence type="ECO:0000256" key="1">
    <source>
        <dbReference type="SAM" id="MobiDB-lite"/>
    </source>
</evidence>
<accession>A0A1B8GSU4</accession>
<feature type="transmembrane region" description="Helical" evidence="2">
    <location>
        <begin position="281"/>
        <end position="300"/>
    </location>
</feature>
<feature type="transmembrane region" description="Helical" evidence="2">
    <location>
        <begin position="354"/>
        <end position="372"/>
    </location>
</feature>
<feature type="region of interest" description="Disordered" evidence="1">
    <location>
        <begin position="1"/>
        <end position="30"/>
    </location>
</feature>
<proteinExistence type="predicted"/>
<feature type="transmembrane region" description="Helical" evidence="2">
    <location>
        <begin position="183"/>
        <end position="201"/>
    </location>
</feature>
<dbReference type="STRING" id="342668.A0A1B8GSU4"/>
<sequence>MAENADAQPENTDAQPSLTQPLTQTSTSGPKKRALFRQPLALQWFENGVLKKLSNEERQAGRFELFLDLLYVAILASFADGLAEHPSGVQVVKYILILSPSWHIWSDLRELMNSFYNDDLGQRILILWIMAVLVVYGNNAVLVDEDLTAMRATVGAYMTARLSANTAHLVYSFSSYHHRAQQRLWFVCSFFALLLYIPLYMESLSLRSKIAVAAVGIIVEEILWVFCYSPIAKRITRSKYTTAADIGHEIDRFAAFYIIVLGEFLYAIIVGHPAASGFNVRLLRAIWTLIIAFCFNWLYVHNDGSLQFEHAIRHSIITAFTWVMMHLPLVASMLVGGHVAAASTKTEELEGAELWLLCGGLGIGILCLYVIAMLHRSDDPPGTLMLPKHLRLIMRPVIGIIIICLPLSPHLGATAFLSIIMALVVFCVVYENITSLQCGAKFWESWENTGYPDDYRLTDTKC</sequence>
<dbReference type="AlphaFoldDB" id="A0A1B8GSU4"/>
<dbReference type="PANTHER" id="PTHR36840">
    <property type="entry name" value="BLL5714 PROTEIN"/>
    <property type="match status" value="1"/>
</dbReference>
<feature type="transmembrane region" description="Helical" evidence="2">
    <location>
        <begin position="213"/>
        <end position="232"/>
    </location>
</feature>
<evidence type="ECO:0000256" key="2">
    <source>
        <dbReference type="SAM" id="Phobius"/>
    </source>
</evidence>